<dbReference type="Proteomes" id="UP001184614">
    <property type="component" value="Unassembled WGS sequence"/>
</dbReference>
<evidence type="ECO:0000313" key="2">
    <source>
        <dbReference type="EMBL" id="MDR6431363.1"/>
    </source>
</evidence>
<protein>
    <recommendedName>
        <fullName evidence="4">Anchoring protein</fullName>
    </recommendedName>
</protein>
<sequence length="31" mass="3454">MMNWVFVLQGFIAIGLAGLAIAVILRHRKSK</sequence>
<evidence type="ECO:0000256" key="1">
    <source>
        <dbReference type="SAM" id="Phobius"/>
    </source>
</evidence>
<evidence type="ECO:0000313" key="3">
    <source>
        <dbReference type="Proteomes" id="UP001184614"/>
    </source>
</evidence>
<keyword evidence="1" id="KW-0472">Membrane</keyword>
<accession>A0ABU1M5N2</accession>
<name>A0ABU1M5N2_9HYPH</name>
<organism evidence="2 3">
    <name type="scientific">Brucella pseudogrignonensis</name>
    <dbReference type="NCBI Taxonomy" id="419475"/>
    <lineage>
        <taxon>Bacteria</taxon>
        <taxon>Pseudomonadati</taxon>
        <taxon>Pseudomonadota</taxon>
        <taxon>Alphaproteobacteria</taxon>
        <taxon>Hyphomicrobiales</taxon>
        <taxon>Brucellaceae</taxon>
        <taxon>Brucella/Ochrobactrum group</taxon>
        <taxon>Brucella</taxon>
    </lineage>
</organism>
<evidence type="ECO:0008006" key="4">
    <source>
        <dbReference type="Google" id="ProtNLM"/>
    </source>
</evidence>
<dbReference type="EMBL" id="JAVDQT010000001">
    <property type="protein sequence ID" value="MDR6431363.1"/>
    <property type="molecule type" value="Genomic_DNA"/>
</dbReference>
<keyword evidence="3" id="KW-1185">Reference proteome</keyword>
<keyword evidence="1" id="KW-1133">Transmembrane helix</keyword>
<keyword evidence="1" id="KW-0812">Transmembrane</keyword>
<proteinExistence type="predicted"/>
<reference evidence="2 3" key="1">
    <citation type="submission" date="2023-07" db="EMBL/GenBank/DDBJ databases">
        <title>Sorghum-associated microbial communities from plants grown in Nebraska, USA.</title>
        <authorList>
            <person name="Schachtman D."/>
        </authorList>
    </citation>
    <scope>NUCLEOTIDE SEQUENCE [LARGE SCALE GENOMIC DNA]</scope>
    <source>
        <strain evidence="2 3">DS1730</strain>
    </source>
</reference>
<feature type="transmembrane region" description="Helical" evidence="1">
    <location>
        <begin position="6"/>
        <end position="25"/>
    </location>
</feature>
<comment type="caution">
    <text evidence="2">The sequence shown here is derived from an EMBL/GenBank/DDBJ whole genome shotgun (WGS) entry which is preliminary data.</text>
</comment>
<gene>
    <name evidence="2" type="ORF">J2782_001068</name>
</gene>